<dbReference type="AlphaFoldDB" id="A0A0P6WLX5"/>
<dbReference type="EMBL" id="LIXZ01000015">
    <property type="protein sequence ID" value="KPL58470.1"/>
    <property type="molecule type" value="Genomic_DNA"/>
</dbReference>
<gene>
    <name evidence="2" type="ORF">AM506_16580</name>
</gene>
<proteinExistence type="predicted"/>
<organism evidence="2 3">
    <name type="scientific">Rossellomorea vietnamensis</name>
    <dbReference type="NCBI Taxonomy" id="218284"/>
    <lineage>
        <taxon>Bacteria</taxon>
        <taxon>Bacillati</taxon>
        <taxon>Bacillota</taxon>
        <taxon>Bacilli</taxon>
        <taxon>Bacillales</taxon>
        <taxon>Bacillaceae</taxon>
        <taxon>Rossellomorea</taxon>
    </lineage>
</organism>
<dbReference type="OrthoDB" id="2474144at2"/>
<sequence length="165" mass="18282">MKKRWWVAVLFLMVAVVIGGCYVWLRMHPPMEVGVVASNESGTSVLVEVTNHGFRDAKVTGVTVNNDEAPEEVKMQVSNLLRGYMVTDGPGDPLPEGISFEKVGDVKIKAGPTNSEQLASLDDGTATKEDTIYAVNVFHDEKVHRVLIEYEYLGMTYRDSVQSDF</sequence>
<reference evidence="2 3" key="1">
    <citation type="submission" date="2015-08" db="EMBL/GenBank/DDBJ databases">
        <title>Draft Genome Sequence of Bacillus vietnamensis UCD-SED5.</title>
        <authorList>
            <person name="Lee R.D."/>
            <person name="Jospin G."/>
            <person name="Lang J.M."/>
            <person name="Coil D.A."/>
            <person name="Eisen J.A."/>
        </authorList>
    </citation>
    <scope>NUCLEOTIDE SEQUENCE [LARGE SCALE GENOMIC DNA]</scope>
    <source>
        <strain evidence="2 3">UCD-SED5</strain>
    </source>
</reference>
<evidence type="ECO:0000313" key="2">
    <source>
        <dbReference type="EMBL" id="KPL58470.1"/>
    </source>
</evidence>
<keyword evidence="1" id="KW-1133">Transmembrane helix</keyword>
<feature type="transmembrane region" description="Helical" evidence="1">
    <location>
        <begin position="6"/>
        <end position="25"/>
    </location>
</feature>
<keyword evidence="1" id="KW-0812">Transmembrane</keyword>
<keyword evidence="1" id="KW-0472">Membrane</keyword>
<name>A0A0P6WLX5_9BACI</name>
<evidence type="ECO:0000256" key="1">
    <source>
        <dbReference type="SAM" id="Phobius"/>
    </source>
</evidence>
<dbReference type="RefSeq" id="WP_060673591.1">
    <property type="nucleotide sequence ID" value="NZ_LIXZ01000015.1"/>
</dbReference>
<protein>
    <submittedName>
        <fullName evidence="2">Uncharacterized protein</fullName>
    </submittedName>
</protein>
<dbReference type="Proteomes" id="UP000050398">
    <property type="component" value="Unassembled WGS sequence"/>
</dbReference>
<accession>A0A0P6WLX5</accession>
<evidence type="ECO:0000313" key="3">
    <source>
        <dbReference type="Proteomes" id="UP000050398"/>
    </source>
</evidence>
<comment type="caution">
    <text evidence="2">The sequence shown here is derived from an EMBL/GenBank/DDBJ whole genome shotgun (WGS) entry which is preliminary data.</text>
</comment>
<dbReference type="PATRIC" id="fig|218284.4.peg.1521"/>
<dbReference type="PROSITE" id="PS51257">
    <property type="entry name" value="PROKAR_LIPOPROTEIN"/>
    <property type="match status" value="1"/>
</dbReference>